<dbReference type="GO" id="GO:0043709">
    <property type="term" value="P:cell adhesion involved in single-species biofilm formation"/>
    <property type="evidence" value="ECO:0007669"/>
    <property type="project" value="TreeGrafter"/>
</dbReference>
<evidence type="ECO:0000259" key="2">
    <source>
        <dbReference type="PROSITE" id="PS50887"/>
    </source>
</evidence>
<dbReference type="Gene3D" id="3.30.70.270">
    <property type="match status" value="1"/>
</dbReference>
<proteinExistence type="predicted"/>
<dbReference type="InterPro" id="IPR043128">
    <property type="entry name" value="Rev_trsase/Diguanyl_cyclase"/>
</dbReference>
<dbReference type="PANTHER" id="PTHR45138">
    <property type="entry name" value="REGULATORY COMPONENTS OF SENSORY TRANSDUCTION SYSTEM"/>
    <property type="match status" value="1"/>
</dbReference>
<organism evidence="3">
    <name type="scientific">hydrothermal vent metagenome</name>
    <dbReference type="NCBI Taxonomy" id="652676"/>
    <lineage>
        <taxon>unclassified sequences</taxon>
        <taxon>metagenomes</taxon>
        <taxon>ecological metagenomes</taxon>
    </lineage>
</organism>
<dbReference type="GO" id="GO:1902201">
    <property type="term" value="P:negative regulation of bacterial-type flagellum-dependent cell motility"/>
    <property type="evidence" value="ECO:0007669"/>
    <property type="project" value="TreeGrafter"/>
</dbReference>
<dbReference type="NCBIfam" id="TIGR00254">
    <property type="entry name" value="GGDEF"/>
    <property type="match status" value="1"/>
</dbReference>
<dbReference type="SMART" id="SM00267">
    <property type="entry name" value="GGDEF"/>
    <property type="match status" value="1"/>
</dbReference>
<protein>
    <submittedName>
        <fullName evidence="3">GGDEF domain protein</fullName>
    </submittedName>
</protein>
<name>A0A1W1CWA1_9ZZZZ</name>
<dbReference type="GO" id="GO:0052621">
    <property type="term" value="F:diguanylate cyclase activity"/>
    <property type="evidence" value="ECO:0007669"/>
    <property type="project" value="TreeGrafter"/>
</dbReference>
<reference evidence="3" key="1">
    <citation type="submission" date="2016-10" db="EMBL/GenBank/DDBJ databases">
        <authorList>
            <person name="de Groot N.N."/>
        </authorList>
    </citation>
    <scope>NUCLEOTIDE SEQUENCE</scope>
</reference>
<keyword evidence="1" id="KW-1133">Transmembrane helix</keyword>
<dbReference type="FunFam" id="3.30.70.270:FF:000001">
    <property type="entry name" value="Diguanylate cyclase domain protein"/>
    <property type="match status" value="1"/>
</dbReference>
<dbReference type="Pfam" id="PF00990">
    <property type="entry name" value="GGDEF"/>
    <property type="match status" value="1"/>
</dbReference>
<dbReference type="AlphaFoldDB" id="A0A1W1CWA1"/>
<dbReference type="SUPFAM" id="SSF55073">
    <property type="entry name" value="Nucleotide cyclase"/>
    <property type="match status" value="1"/>
</dbReference>
<feature type="transmembrane region" description="Helical" evidence="1">
    <location>
        <begin position="174"/>
        <end position="195"/>
    </location>
</feature>
<dbReference type="InterPro" id="IPR050469">
    <property type="entry name" value="Diguanylate_Cyclase"/>
</dbReference>
<dbReference type="PANTHER" id="PTHR45138:SF9">
    <property type="entry name" value="DIGUANYLATE CYCLASE DGCM-RELATED"/>
    <property type="match status" value="1"/>
</dbReference>
<keyword evidence="1" id="KW-0472">Membrane</keyword>
<accession>A0A1W1CWA1</accession>
<dbReference type="GO" id="GO:0005886">
    <property type="term" value="C:plasma membrane"/>
    <property type="evidence" value="ECO:0007669"/>
    <property type="project" value="TreeGrafter"/>
</dbReference>
<keyword evidence="1" id="KW-0812">Transmembrane</keyword>
<dbReference type="InterPro" id="IPR000160">
    <property type="entry name" value="GGDEF_dom"/>
</dbReference>
<gene>
    <name evidence="3" type="ORF">MNB_SM-6-298</name>
</gene>
<dbReference type="InterPro" id="IPR029787">
    <property type="entry name" value="Nucleotide_cyclase"/>
</dbReference>
<feature type="domain" description="GGDEF" evidence="2">
    <location>
        <begin position="472"/>
        <end position="606"/>
    </location>
</feature>
<evidence type="ECO:0000256" key="1">
    <source>
        <dbReference type="SAM" id="Phobius"/>
    </source>
</evidence>
<sequence>MSAKTKLLLAVTLMLLGLGLATIVNIAINFREYSIKNAMQKAVTTASMVKDGLTAHMVNGIMNKREYFLKQISSNHADIKALWILRGENVKKQYGKGFSNEFVRDAIDNEVLQSGKIVQKIQDNHNKTLLRISIPYNATATGAPNCLTCHNVQEGETLGAISMEFDITDIRNEGIITILKILAINFLFIAIALFLTNRYISPYMKFFANIQQGIKKAYKGDFTHKFTTDITGDGKIIANQLNTLFRKMQETFGDIKHNLATFIPQGCISSSDPLYEAKIIINELSDIYKFKKTIELDSSKEIVYKRIIDILNYKFDFHHFAFYEVNTKKNNRKLIYISQDITICNSETEEDAQLCRAYRTKTDVISYEFINLCQECSCKDLEYVCIPFTINDDYSLVISLTSKKPSDISDTNQYIPSIKNYLEAAKPVIESRILTDKLRETALKDALTGLYNRRFLEEFIDKLVKQAQRRNEIYAVLMLDIDFFKKVNDTYGHDVGDKVIAALGNILRKSIRESDLAIRYGGEEFVVLLQNATREGAMRVAQLINENFAALSFDVGAGETMKKTLSIGIAIFPEDADSIWKCIKLADTALYVAKTTGRNKIVEYKKEMSQDETLR</sequence>
<dbReference type="EMBL" id="FPHK01000138">
    <property type="protein sequence ID" value="SFV69985.1"/>
    <property type="molecule type" value="Genomic_DNA"/>
</dbReference>
<dbReference type="Gene3D" id="3.30.450.290">
    <property type="match status" value="1"/>
</dbReference>
<evidence type="ECO:0000313" key="3">
    <source>
        <dbReference type="EMBL" id="SFV69985.1"/>
    </source>
</evidence>
<dbReference type="CDD" id="cd01949">
    <property type="entry name" value="GGDEF"/>
    <property type="match status" value="1"/>
</dbReference>
<dbReference type="PROSITE" id="PS50887">
    <property type="entry name" value="GGDEF"/>
    <property type="match status" value="1"/>
</dbReference>